<dbReference type="Gene3D" id="3.30.70.270">
    <property type="match status" value="1"/>
</dbReference>
<gene>
    <name evidence="3" type="ORF">C1I91_02885</name>
</gene>
<evidence type="ECO:0000313" key="4">
    <source>
        <dbReference type="Proteomes" id="UP000286268"/>
    </source>
</evidence>
<proteinExistence type="predicted"/>
<dbReference type="InterPro" id="IPR029787">
    <property type="entry name" value="Nucleotide_cyclase"/>
</dbReference>
<evidence type="ECO:0000313" key="3">
    <source>
        <dbReference type="EMBL" id="QAA30696.1"/>
    </source>
</evidence>
<dbReference type="InterPro" id="IPR029016">
    <property type="entry name" value="GAF-like_dom_sf"/>
</dbReference>
<keyword evidence="1" id="KW-0472">Membrane</keyword>
<dbReference type="CDD" id="cd01949">
    <property type="entry name" value="GGDEF"/>
    <property type="match status" value="1"/>
</dbReference>
<dbReference type="InterPro" id="IPR043128">
    <property type="entry name" value="Rev_trsase/Diguanyl_cyclase"/>
</dbReference>
<dbReference type="KEGG" id="cmah:C1I91_02885"/>
<dbReference type="Gene3D" id="3.30.450.40">
    <property type="match status" value="1"/>
</dbReference>
<dbReference type="EMBL" id="CP025746">
    <property type="protein sequence ID" value="QAA30696.1"/>
    <property type="molecule type" value="Genomic_DNA"/>
</dbReference>
<keyword evidence="1" id="KW-0812">Transmembrane</keyword>
<dbReference type="GO" id="GO:0043709">
    <property type="term" value="P:cell adhesion involved in single-species biofilm formation"/>
    <property type="evidence" value="ECO:0007669"/>
    <property type="project" value="TreeGrafter"/>
</dbReference>
<dbReference type="SMART" id="SM00267">
    <property type="entry name" value="GGDEF"/>
    <property type="match status" value="1"/>
</dbReference>
<dbReference type="OrthoDB" id="9805474at2"/>
<dbReference type="PROSITE" id="PS50887">
    <property type="entry name" value="GGDEF"/>
    <property type="match status" value="1"/>
</dbReference>
<dbReference type="PANTHER" id="PTHR45138">
    <property type="entry name" value="REGULATORY COMPONENTS OF SENSORY TRANSDUCTION SYSTEM"/>
    <property type="match status" value="1"/>
</dbReference>
<keyword evidence="4" id="KW-1185">Reference proteome</keyword>
<reference evidence="3 4" key="1">
    <citation type="submission" date="2018-01" db="EMBL/GenBank/DDBJ databases">
        <title>Genome Sequencing and Assembly of Anaerobacter polyendosporus strain CT4.</title>
        <authorList>
            <person name="Tachaapaikoon C."/>
            <person name="Sutheeworapong S."/>
            <person name="Jenjaroenpun P."/>
            <person name="Wongsurawat T."/>
            <person name="Nookeaw I."/>
            <person name="Cheawchanlertfa P."/>
            <person name="Kosugi A."/>
            <person name="Cheevadhanarak S."/>
            <person name="Ratanakhanokchai K."/>
        </authorList>
    </citation>
    <scope>NUCLEOTIDE SEQUENCE [LARGE SCALE GENOMIC DNA]</scope>
    <source>
        <strain evidence="3 4">CT4</strain>
    </source>
</reference>
<dbReference type="SUPFAM" id="SSF55781">
    <property type="entry name" value="GAF domain-like"/>
    <property type="match status" value="1"/>
</dbReference>
<keyword evidence="1" id="KW-1133">Transmembrane helix</keyword>
<dbReference type="InterPro" id="IPR000160">
    <property type="entry name" value="GGDEF_dom"/>
</dbReference>
<dbReference type="SUPFAM" id="SSF55073">
    <property type="entry name" value="Nucleotide cyclase"/>
    <property type="match status" value="1"/>
</dbReference>
<dbReference type="PANTHER" id="PTHR45138:SF6">
    <property type="entry name" value="DIGUANYLATE CYCLASE DGCN"/>
    <property type="match status" value="1"/>
</dbReference>
<feature type="transmembrane region" description="Helical" evidence="1">
    <location>
        <begin position="6"/>
        <end position="23"/>
    </location>
</feature>
<dbReference type="GO" id="GO:1902201">
    <property type="term" value="P:negative regulation of bacterial-type flagellum-dependent cell motility"/>
    <property type="evidence" value="ECO:0007669"/>
    <property type="project" value="TreeGrafter"/>
</dbReference>
<dbReference type="RefSeq" id="WP_128211147.1">
    <property type="nucleotide sequence ID" value="NZ_CP025746.1"/>
</dbReference>
<dbReference type="GO" id="GO:0005886">
    <property type="term" value="C:plasma membrane"/>
    <property type="evidence" value="ECO:0007669"/>
    <property type="project" value="TreeGrafter"/>
</dbReference>
<dbReference type="Proteomes" id="UP000286268">
    <property type="component" value="Chromosome"/>
</dbReference>
<accession>A0A3R5QRK9</accession>
<organism evidence="3 4">
    <name type="scientific">Clostridium manihotivorum</name>
    <dbReference type="NCBI Taxonomy" id="2320868"/>
    <lineage>
        <taxon>Bacteria</taxon>
        <taxon>Bacillati</taxon>
        <taxon>Bacillota</taxon>
        <taxon>Clostridia</taxon>
        <taxon>Eubacteriales</taxon>
        <taxon>Clostridiaceae</taxon>
        <taxon>Clostridium</taxon>
    </lineage>
</organism>
<feature type="domain" description="GGDEF" evidence="2">
    <location>
        <begin position="242"/>
        <end position="368"/>
    </location>
</feature>
<dbReference type="Pfam" id="PF00990">
    <property type="entry name" value="GGDEF"/>
    <property type="match status" value="1"/>
</dbReference>
<dbReference type="InterPro" id="IPR050469">
    <property type="entry name" value="Diguanylate_Cyclase"/>
</dbReference>
<evidence type="ECO:0000256" key="1">
    <source>
        <dbReference type="SAM" id="Phobius"/>
    </source>
</evidence>
<dbReference type="GO" id="GO:0052621">
    <property type="term" value="F:diguanylate cyclase activity"/>
    <property type="evidence" value="ECO:0007669"/>
    <property type="project" value="TreeGrafter"/>
</dbReference>
<evidence type="ECO:0000259" key="2">
    <source>
        <dbReference type="PROSITE" id="PS50887"/>
    </source>
</evidence>
<protein>
    <recommendedName>
        <fullName evidence="2">GGDEF domain-containing protein</fullName>
    </recommendedName>
</protein>
<name>A0A3R5QRK9_9CLOT</name>
<sequence length="368" mass="43280">MKKDFFIIILFSFLILFIIILLIKNYKLKNNLMETEEIKKEIYNMGKKISNISSKKLVYEVMLQSAMTVIDKADRGSVLVLEDDEYFQYKAVKGYSKELLNMKLKKEDVYLYRLNKFGDIHVLNLKADNNKSLFDDEVSRRIDDMGDYNRINSALFSPIYVDDKVIAVINLDITRTNTSFNKEDIVKMRYINHELELALKNFLSHQKLRYIATHDELTDLYNRRSFKDNFSKELIKINREKHISQVALIDLDDFKLINDNYGHNEGDKALTIMSQALKFNLDRNHLYARMSGDEFVIVFKNCSEKEARNKILNIKKYLHINCDERNLIDFSYGLAEVDGESKLSMDEILSIADRNMYINKKEKKILTS</sequence>
<dbReference type="AlphaFoldDB" id="A0A3R5QRK9"/>
<dbReference type="NCBIfam" id="TIGR00254">
    <property type="entry name" value="GGDEF"/>
    <property type="match status" value="1"/>
</dbReference>